<dbReference type="InterPro" id="IPR014729">
    <property type="entry name" value="Rossmann-like_a/b/a_fold"/>
</dbReference>
<reference evidence="3 4" key="1">
    <citation type="submission" date="2018-10" db="EMBL/GenBank/DDBJ databases">
        <title>Isolation from cow dung.</title>
        <authorList>
            <person name="Ling L."/>
        </authorList>
    </citation>
    <scope>NUCLEOTIDE SEQUENCE [LARGE SCALE GENOMIC DNA]</scope>
    <source>
        <strain evidence="3 4">NEAU-LL90</strain>
    </source>
</reference>
<dbReference type="Pfam" id="PF02698">
    <property type="entry name" value="DUF218"/>
    <property type="match status" value="1"/>
</dbReference>
<dbReference type="InterPro" id="IPR003848">
    <property type="entry name" value="DUF218"/>
</dbReference>
<name>A0A3M2L3Y2_9NOCA</name>
<dbReference type="GO" id="GO:0043164">
    <property type="term" value="P:Gram-negative-bacterium-type cell wall biogenesis"/>
    <property type="evidence" value="ECO:0007669"/>
    <property type="project" value="TreeGrafter"/>
</dbReference>
<dbReference type="GO" id="GO:0000270">
    <property type="term" value="P:peptidoglycan metabolic process"/>
    <property type="evidence" value="ECO:0007669"/>
    <property type="project" value="TreeGrafter"/>
</dbReference>
<dbReference type="RefSeq" id="WP_122188604.1">
    <property type="nucleotide sequence ID" value="NZ_RFFH01000005.1"/>
</dbReference>
<sequence>MVFAACVSAIVVAGPAAGISFADPTDDLYNTAQNNFVNGDDRGGLGALAALLAQNPDDTQALALQAIWSDYVGDLITREAALNRLAGVDGGMAQGVRGVLGAIGAAVGTLPVPLPALVGPQTGIVVLGYGLLPDGTMRSELLERLGAAWLQAIAAPMSPIVVTGGNPQNGISEGAAMAGWLIGHGIPASRVHVEDRAGSTVGNALYSSQMLRDIGANSAVVVTSPNHIRRAVGDFIVTGIPVVGAMTSANELVSSLLPPTRPAQRGIYVDVSRTFGLPGSR</sequence>
<protein>
    <submittedName>
        <fullName evidence="3">YdcF family protein</fullName>
    </submittedName>
</protein>
<dbReference type="Proteomes" id="UP000279275">
    <property type="component" value="Unassembled WGS sequence"/>
</dbReference>
<dbReference type="AlphaFoldDB" id="A0A3M2L3Y2"/>
<keyword evidence="1" id="KW-0732">Signal</keyword>
<dbReference type="CDD" id="cd06259">
    <property type="entry name" value="YdcF-like"/>
    <property type="match status" value="1"/>
</dbReference>
<dbReference type="EMBL" id="RFFH01000005">
    <property type="protein sequence ID" value="RMI32261.1"/>
    <property type="molecule type" value="Genomic_DNA"/>
</dbReference>
<keyword evidence="4" id="KW-1185">Reference proteome</keyword>
<evidence type="ECO:0000256" key="1">
    <source>
        <dbReference type="SAM" id="SignalP"/>
    </source>
</evidence>
<feature type="chain" id="PRO_5018041448" evidence="1">
    <location>
        <begin position="23"/>
        <end position="281"/>
    </location>
</feature>
<evidence type="ECO:0000313" key="3">
    <source>
        <dbReference type="EMBL" id="RMI32261.1"/>
    </source>
</evidence>
<dbReference type="GO" id="GO:0005886">
    <property type="term" value="C:plasma membrane"/>
    <property type="evidence" value="ECO:0007669"/>
    <property type="project" value="TreeGrafter"/>
</dbReference>
<dbReference type="InterPro" id="IPR051599">
    <property type="entry name" value="Cell_Envelope_Assoc"/>
</dbReference>
<dbReference type="PANTHER" id="PTHR30336">
    <property type="entry name" value="INNER MEMBRANE PROTEIN, PROBABLE PERMEASE"/>
    <property type="match status" value="1"/>
</dbReference>
<gene>
    <name evidence="3" type="ORF">EBN03_14835</name>
</gene>
<proteinExistence type="predicted"/>
<comment type="caution">
    <text evidence="3">The sequence shown here is derived from an EMBL/GenBank/DDBJ whole genome shotgun (WGS) entry which is preliminary data.</text>
</comment>
<evidence type="ECO:0000313" key="4">
    <source>
        <dbReference type="Proteomes" id="UP000279275"/>
    </source>
</evidence>
<feature type="domain" description="DUF218" evidence="2">
    <location>
        <begin position="123"/>
        <end position="255"/>
    </location>
</feature>
<dbReference type="OrthoDB" id="3289889at2"/>
<accession>A0A3M2L3Y2</accession>
<dbReference type="Gene3D" id="3.40.50.620">
    <property type="entry name" value="HUPs"/>
    <property type="match status" value="1"/>
</dbReference>
<evidence type="ECO:0000259" key="2">
    <source>
        <dbReference type="Pfam" id="PF02698"/>
    </source>
</evidence>
<dbReference type="PANTHER" id="PTHR30336:SF4">
    <property type="entry name" value="ENVELOPE BIOGENESIS FACTOR ELYC"/>
    <property type="match status" value="1"/>
</dbReference>
<feature type="signal peptide" evidence="1">
    <location>
        <begin position="1"/>
        <end position="22"/>
    </location>
</feature>
<organism evidence="3 4">
    <name type="scientific">Nocardia stercoris</name>
    <dbReference type="NCBI Taxonomy" id="2483361"/>
    <lineage>
        <taxon>Bacteria</taxon>
        <taxon>Bacillati</taxon>
        <taxon>Actinomycetota</taxon>
        <taxon>Actinomycetes</taxon>
        <taxon>Mycobacteriales</taxon>
        <taxon>Nocardiaceae</taxon>
        <taxon>Nocardia</taxon>
    </lineage>
</organism>